<dbReference type="Pfam" id="PF03466">
    <property type="entry name" value="LysR_substrate"/>
    <property type="match status" value="1"/>
</dbReference>
<dbReference type="InterPro" id="IPR036388">
    <property type="entry name" value="WH-like_DNA-bd_sf"/>
</dbReference>
<dbReference type="Gene3D" id="3.40.190.290">
    <property type="match status" value="1"/>
</dbReference>
<dbReference type="InterPro" id="IPR036390">
    <property type="entry name" value="WH_DNA-bd_sf"/>
</dbReference>
<dbReference type="PANTHER" id="PTHR30126:SF64">
    <property type="entry name" value="HTH-TYPE TRANSCRIPTIONAL REGULATOR CITR"/>
    <property type="match status" value="1"/>
</dbReference>
<evidence type="ECO:0000313" key="7">
    <source>
        <dbReference type="Proteomes" id="UP000823618"/>
    </source>
</evidence>
<dbReference type="GO" id="GO:0003700">
    <property type="term" value="F:DNA-binding transcription factor activity"/>
    <property type="evidence" value="ECO:0007669"/>
    <property type="project" value="InterPro"/>
</dbReference>
<dbReference type="SUPFAM" id="SSF46785">
    <property type="entry name" value="Winged helix' DNA-binding domain"/>
    <property type="match status" value="1"/>
</dbReference>
<evidence type="ECO:0000313" key="6">
    <source>
        <dbReference type="EMBL" id="MBO8464180.1"/>
    </source>
</evidence>
<dbReference type="SUPFAM" id="SSF53850">
    <property type="entry name" value="Periplasmic binding protein-like II"/>
    <property type="match status" value="1"/>
</dbReference>
<dbReference type="AlphaFoldDB" id="A0A9D9N8Q7"/>
<dbReference type="GO" id="GO:0000976">
    <property type="term" value="F:transcription cis-regulatory region binding"/>
    <property type="evidence" value="ECO:0007669"/>
    <property type="project" value="TreeGrafter"/>
</dbReference>
<evidence type="ECO:0000256" key="2">
    <source>
        <dbReference type="ARBA" id="ARBA00023015"/>
    </source>
</evidence>
<dbReference type="FunFam" id="1.10.10.10:FF:000001">
    <property type="entry name" value="LysR family transcriptional regulator"/>
    <property type="match status" value="1"/>
</dbReference>
<dbReference type="EMBL" id="JADIML010000275">
    <property type="protein sequence ID" value="MBO8464180.1"/>
    <property type="molecule type" value="Genomic_DNA"/>
</dbReference>
<comment type="caution">
    <text evidence="6">The sequence shown here is derived from an EMBL/GenBank/DDBJ whole genome shotgun (WGS) entry which is preliminary data.</text>
</comment>
<comment type="similarity">
    <text evidence="1">Belongs to the LysR transcriptional regulatory family.</text>
</comment>
<evidence type="ECO:0000256" key="1">
    <source>
        <dbReference type="ARBA" id="ARBA00009437"/>
    </source>
</evidence>
<gene>
    <name evidence="6" type="ORF">IAC13_09635</name>
</gene>
<keyword evidence="3" id="KW-0238">DNA-binding</keyword>
<name>A0A9D9N8Q7_9FIRM</name>
<keyword evidence="4" id="KW-0804">Transcription</keyword>
<reference evidence="6" key="2">
    <citation type="journal article" date="2021" name="PeerJ">
        <title>Extensive microbial diversity within the chicken gut microbiome revealed by metagenomics and culture.</title>
        <authorList>
            <person name="Gilroy R."/>
            <person name="Ravi A."/>
            <person name="Getino M."/>
            <person name="Pursley I."/>
            <person name="Horton D.L."/>
            <person name="Alikhan N.F."/>
            <person name="Baker D."/>
            <person name="Gharbi K."/>
            <person name="Hall N."/>
            <person name="Watson M."/>
            <person name="Adriaenssens E.M."/>
            <person name="Foster-Nyarko E."/>
            <person name="Jarju S."/>
            <person name="Secka A."/>
            <person name="Antonio M."/>
            <person name="Oren A."/>
            <person name="Chaudhuri R.R."/>
            <person name="La Ragione R."/>
            <person name="Hildebrand F."/>
            <person name="Pallen M.J."/>
        </authorList>
    </citation>
    <scope>NUCLEOTIDE SEQUENCE</scope>
    <source>
        <strain evidence="6">E3-2379</strain>
    </source>
</reference>
<evidence type="ECO:0000256" key="4">
    <source>
        <dbReference type="ARBA" id="ARBA00023163"/>
    </source>
</evidence>
<dbReference type="PRINTS" id="PR00039">
    <property type="entry name" value="HTHLYSR"/>
</dbReference>
<protein>
    <submittedName>
        <fullName evidence="6">LysR family transcriptional regulator</fullName>
    </submittedName>
</protein>
<dbReference type="Gene3D" id="1.10.10.10">
    <property type="entry name" value="Winged helix-like DNA-binding domain superfamily/Winged helix DNA-binding domain"/>
    <property type="match status" value="1"/>
</dbReference>
<dbReference type="CDD" id="cd05466">
    <property type="entry name" value="PBP2_LTTR_substrate"/>
    <property type="match status" value="1"/>
</dbReference>
<accession>A0A9D9N8Q7</accession>
<feature type="domain" description="HTH lysR-type" evidence="5">
    <location>
        <begin position="9"/>
        <end position="60"/>
    </location>
</feature>
<dbReference type="Proteomes" id="UP000823618">
    <property type="component" value="Unassembled WGS sequence"/>
</dbReference>
<proteinExistence type="inferred from homology"/>
<evidence type="ECO:0000259" key="5">
    <source>
        <dbReference type="PROSITE" id="PS50931"/>
    </source>
</evidence>
<reference evidence="6" key="1">
    <citation type="submission" date="2020-10" db="EMBL/GenBank/DDBJ databases">
        <authorList>
            <person name="Gilroy R."/>
        </authorList>
    </citation>
    <scope>NUCLEOTIDE SEQUENCE</scope>
    <source>
        <strain evidence="6">E3-2379</strain>
    </source>
</reference>
<organism evidence="6 7">
    <name type="scientific">Candidatus Scybalomonas excrementavium</name>
    <dbReference type="NCBI Taxonomy" id="2840943"/>
    <lineage>
        <taxon>Bacteria</taxon>
        <taxon>Bacillati</taxon>
        <taxon>Bacillota</taxon>
        <taxon>Clostridia</taxon>
        <taxon>Lachnospirales</taxon>
        <taxon>Lachnospiraceae</taxon>
        <taxon>Lachnospiraceae incertae sedis</taxon>
        <taxon>Candidatus Scybalomonas</taxon>
    </lineage>
</organism>
<keyword evidence="2" id="KW-0805">Transcription regulation</keyword>
<dbReference type="InterPro" id="IPR000847">
    <property type="entry name" value="LysR_HTH_N"/>
</dbReference>
<evidence type="ECO:0000256" key="3">
    <source>
        <dbReference type="ARBA" id="ARBA00023125"/>
    </source>
</evidence>
<dbReference type="PROSITE" id="PS50931">
    <property type="entry name" value="HTH_LYSR"/>
    <property type="match status" value="1"/>
</dbReference>
<dbReference type="Pfam" id="PF00126">
    <property type="entry name" value="HTH_1"/>
    <property type="match status" value="1"/>
</dbReference>
<dbReference type="PANTHER" id="PTHR30126">
    <property type="entry name" value="HTH-TYPE TRANSCRIPTIONAL REGULATOR"/>
    <property type="match status" value="1"/>
</dbReference>
<sequence>MQGNLEAYKVFYYVAKYGGITIASEKLCISQPAVSQSIKQMEQNLGVSLFIRTSKGTKLTKEGELLYHYVKEGYETIMKGEGKLREWLNLEDGEIRIGASDMTLRYYLLPYLEKFHEQYPKVKVSVTNGPTPETLSYLKDGRIDFGVVTEPIQKGRDYKIYSVREIEDIFIAGSKFTFLKDASLSYKELEHNPVICLEPNTSTRTYVDHWLSTHQVELKPEIELATSDMIIQFAKRNFGIGCVVKDFAKSSLEKEELFELQFQKKIPKRHILLVASKHNSISKAAEKLLNLMIGEEK</sequence>
<dbReference type="InterPro" id="IPR005119">
    <property type="entry name" value="LysR_subst-bd"/>
</dbReference>